<organism evidence="8 9">
    <name type="scientific">Basidiobolus meristosporus CBS 931.73</name>
    <dbReference type="NCBI Taxonomy" id="1314790"/>
    <lineage>
        <taxon>Eukaryota</taxon>
        <taxon>Fungi</taxon>
        <taxon>Fungi incertae sedis</taxon>
        <taxon>Zoopagomycota</taxon>
        <taxon>Entomophthoromycotina</taxon>
        <taxon>Basidiobolomycetes</taxon>
        <taxon>Basidiobolales</taxon>
        <taxon>Basidiobolaceae</taxon>
        <taxon>Basidiobolus</taxon>
    </lineage>
</organism>
<evidence type="ECO:0000313" key="8">
    <source>
        <dbReference type="EMBL" id="ORY04910.1"/>
    </source>
</evidence>
<keyword evidence="1" id="KW-0343">GTPase activation</keyword>
<feature type="domain" description="N-terminal Ras-GEF" evidence="6">
    <location>
        <begin position="365"/>
        <end position="526"/>
    </location>
</feature>
<dbReference type="Pfam" id="PF00169">
    <property type="entry name" value="PH"/>
    <property type="match status" value="1"/>
</dbReference>
<accession>A0A1Y1Z3R2</accession>
<dbReference type="PROSITE" id="PS50212">
    <property type="entry name" value="RASGEF_NTER"/>
    <property type="match status" value="1"/>
</dbReference>
<dbReference type="SMART" id="SM00324">
    <property type="entry name" value="RhoGAP"/>
    <property type="match status" value="1"/>
</dbReference>
<dbReference type="Gene3D" id="1.10.840.10">
    <property type="entry name" value="Ras guanine-nucleotide exchange factors catalytic domain"/>
    <property type="match status" value="2"/>
</dbReference>
<dbReference type="InterPro" id="IPR000651">
    <property type="entry name" value="Ras-like_Gua-exchang_fac_N"/>
</dbReference>
<evidence type="ECO:0000256" key="1">
    <source>
        <dbReference type="ARBA" id="ARBA00022468"/>
    </source>
</evidence>
<dbReference type="InterPro" id="IPR000198">
    <property type="entry name" value="RhoGAP_dom"/>
</dbReference>
<dbReference type="GO" id="GO:0005085">
    <property type="term" value="F:guanyl-nucleotide exchange factor activity"/>
    <property type="evidence" value="ECO:0007669"/>
    <property type="project" value="UniProtKB-KW"/>
</dbReference>
<dbReference type="SMART" id="SM00233">
    <property type="entry name" value="PH"/>
    <property type="match status" value="1"/>
</dbReference>
<dbReference type="InterPro" id="IPR001849">
    <property type="entry name" value="PH_domain"/>
</dbReference>
<evidence type="ECO:0000313" key="9">
    <source>
        <dbReference type="Proteomes" id="UP000193498"/>
    </source>
</evidence>
<dbReference type="SUPFAM" id="SSF48350">
    <property type="entry name" value="GTPase activation domain, GAP"/>
    <property type="match status" value="1"/>
</dbReference>
<dbReference type="SUPFAM" id="SSF48366">
    <property type="entry name" value="Ras GEF"/>
    <property type="match status" value="2"/>
</dbReference>
<dbReference type="Pfam" id="PF00618">
    <property type="entry name" value="RasGEF_N"/>
    <property type="match status" value="1"/>
</dbReference>
<proteinExistence type="predicted"/>
<keyword evidence="9" id="KW-1185">Reference proteome</keyword>
<dbReference type="STRING" id="1314790.A0A1Y1Z3R2"/>
<dbReference type="GO" id="GO:0005737">
    <property type="term" value="C:cytoplasm"/>
    <property type="evidence" value="ECO:0007669"/>
    <property type="project" value="TreeGrafter"/>
</dbReference>
<dbReference type="InterPro" id="IPR001895">
    <property type="entry name" value="RASGEF_cat_dom"/>
</dbReference>
<dbReference type="InParanoid" id="A0A1Y1Z3R2"/>
<evidence type="ECO:0000256" key="2">
    <source>
        <dbReference type="PROSITE-ProRule" id="PRU00168"/>
    </source>
</evidence>
<dbReference type="GO" id="GO:0007264">
    <property type="term" value="P:small GTPase-mediated signal transduction"/>
    <property type="evidence" value="ECO:0007669"/>
    <property type="project" value="InterPro"/>
</dbReference>
<dbReference type="Proteomes" id="UP000193498">
    <property type="component" value="Unassembled WGS sequence"/>
</dbReference>
<dbReference type="Gene3D" id="1.10.555.10">
    <property type="entry name" value="Rho GTPase activation protein"/>
    <property type="match status" value="1"/>
</dbReference>
<evidence type="ECO:0000259" key="7">
    <source>
        <dbReference type="PROSITE" id="PS50238"/>
    </source>
</evidence>
<keyword evidence="2" id="KW-0344">Guanine-nucleotide releasing factor</keyword>
<dbReference type="PROSITE" id="PS50009">
    <property type="entry name" value="RASGEF_CAT"/>
    <property type="match status" value="1"/>
</dbReference>
<feature type="region of interest" description="Disordered" evidence="3">
    <location>
        <begin position="950"/>
        <end position="1003"/>
    </location>
</feature>
<evidence type="ECO:0000259" key="6">
    <source>
        <dbReference type="PROSITE" id="PS50212"/>
    </source>
</evidence>
<protein>
    <submittedName>
        <fullName evidence="8">RhoGAP-domain-containing protein</fullName>
    </submittedName>
</protein>
<feature type="domain" description="PH" evidence="4">
    <location>
        <begin position="1079"/>
        <end position="1121"/>
    </location>
</feature>
<gene>
    <name evidence="8" type="ORF">K493DRAFT_253129</name>
</gene>
<feature type="domain" description="Ras-GEF" evidence="5">
    <location>
        <begin position="1"/>
        <end position="197"/>
    </location>
</feature>
<dbReference type="PANTHER" id="PTHR23176">
    <property type="entry name" value="RHO/RAC/CDC GTPASE-ACTIVATING PROTEIN"/>
    <property type="match status" value="1"/>
</dbReference>
<evidence type="ECO:0000259" key="4">
    <source>
        <dbReference type="PROSITE" id="PS50003"/>
    </source>
</evidence>
<sequence>MHPARRSTILTHWVRVAEACRLLGDMASWVAIALAVCSPIVVRLRETWKSVDRRTYHKVVHEWAPALFESGLYPSEIPIVPDTKAVMSELASSPSSAHVIPYFGGILVILDRINKAVPSLILGTSTINFRKYQDIYEIIKYTQSSWSHFVRNCRMKDTLSGTPLLQDYFEHLLLADDMAVDFDFAQEFSASLDCEPSINIRYLQENGGRLGVPNPAGHFPLDFIPVFSEHTTFLQMLACVEPFESNLASRDKECQPTLNGRPSLNISARHGVDTSSTFFKGISSASQLARKRAQSMPSKQLSKSLDSDKSSWWGLIQKSNGNASVLCTQNTPECLDRQECFLLTNGGELIFTIYQIQANNDRNTFKLVIKGGLVDRLIDILLFGINTRELPLVDSSGENFIFDESEEVIFDEQEYLSYFFMTFRSFLNPGDLLTKLHRKYVDSENDPMSPISDIQSHIESRPDIRASVMKVIEYWIRNHLHDFIDSLELKENIGVFFNEILEDEGNCTRHGLESSQPISEVEEQVKRILNYLTFSSLIPITILNQYKISESRLQKNAETLPAPSQATDPFEMILGFSPSLVDKDFDSPATENVDVSIPSIDDISPEQLLLALNECALELAGRVTPQDWVYTINDLEAQLVNPLAWYPKKNIQSTLDDETVISDIYMVLDSCRSAATNISNPAVNTHFLSSLPGNISSFYHLREAIKQWVIAEVTSFAIDSELRSSRIVKFLNVISLCHGEMSSHGIEKLEMFKSKFLVDTVKSQMKIPSFVERAIISGLIAPESRAFIKAWNDAAATLEKSTDSIQAFLNHQMSNNTTAPLPKDYHKSPVKHIGLIPCIGWVIEGILSVYYHIPDHLFSSKRMLNFEKRTLIYDLIQSFVQWPTACSKLDALASVSMRFLLSRHILPNNPELSVIRDYAVKENAKFKIPSGGHINGTSQNRKIFSKLIHSEQEKRKRDSREREKLDREVRDQQLDIQRRMNEEARLKEKRMKEQQQRKAKTKELEKMTNLFKSVHSSNPSQPDDISASLPTISFTPATAHSKNYHSSSSNDAAPNLLTQFPIAKPSLAINLINCNIAVENSRTKRDHVFKITSEEGCQYLLQAIDRQDMLSWVKAITDAAKEGAARRFTVLVEDARKERINQNADQTLDSEIGKAISETPEISKGRSSVFGIELSSLMKYEDGTYTLPVLVEKCLHEVEERGLYEVGIYRISGTASAIEQLRRDFNENSHTVDLSSEEWRDINVISGVLKQWLRELPEPVLTFDLYHDLISASVIDDYDTRLITIKNLVSALPKPNYILLKRLIEHLEMITDYEDINHMYASNLAIVFGPTLIRPPPGPLCFATSMANLGQQQALVKNLILQYHWIFDVEKEVEQQSRHKQYFLGTLEEEIEV</sequence>
<dbReference type="SUPFAM" id="SSF50729">
    <property type="entry name" value="PH domain-like"/>
    <property type="match status" value="1"/>
</dbReference>
<dbReference type="Pfam" id="PF00617">
    <property type="entry name" value="RasGEF"/>
    <property type="match status" value="1"/>
</dbReference>
<dbReference type="EMBL" id="MCFE01000030">
    <property type="protein sequence ID" value="ORY04910.1"/>
    <property type="molecule type" value="Genomic_DNA"/>
</dbReference>
<evidence type="ECO:0000259" key="5">
    <source>
        <dbReference type="PROSITE" id="PS50009"/>
    </source>
</evidence>
<dbReference type="PROSITE" id="PS50003">
    <property type="entry name" value="PH_DOMAIN"/>
    <property type="match status" value="1"/>
</dbReference>
<dbReference type="PROSITE" id="PS50238">
    <property type="entry name" value="RHOGAP"/>
    <property type="match status" value="1"/>
</dbReference>
<feature type="domain" description="Rho-GAP" evidence="7">
    <location>
        <begin position="1172"/>
        <end position="1367"/>
    </location>
</feature>
<dbReference type="CDD" id="cd06224">
    <property type="entry name" value="REM"/>
    <property type="match status" value="1"/>
</dbReference>
<dbReference type="InterPro" id="IPR050729">
    <property type="entry name" value="Rho-GAP"/>
</dbReference>
<dbReference type="InterPro" id="IPR008936">
    <property type="entry name" value="Rho_GTPase_activation_prot"/>
</dbReference>
<dbReference type="PANTHER" id="PTHR23176:SF129">
    <property type="entry name" value="RHO GTPASE ACTIVATING PROTEIN AT 16F, ISOFORM E-RELATED"/>
    <property type="match status" value="1"/>
</dbReference>
<dbReference type="Gene3D" id="2.30.29.30">
    <property type="entry name" value="Pleckstrin-homology domain (PH domain)/Phosphotyrosine-binding domain (PTB)"/>
    <property type="match status" value="1"/>
</dbReference>
<name>A0A1Y1Z3R2_9FUNG</name>
<dbReference type="OrthoDB" id="79452at2759"/>
<dbReference type="Gene3D" id="1.20.870.10">
    <property type="entry name" value="Son of sevenless (SoS) protein Chain: S domain 1"/>
    <property type="match status" value="1"/>
</dbReference>
<comment type="caution">
    <text evidence="8">The sequence shown here is derived from an EMBL/GenBank/DDBJ whole genome shotgun (WGS) entry which is preliminary data.</text>
</comment>
<reference evidence="8 9" key="1">
    <citation type="submission" date="2016-07" db="EMBL/GenBank/DDBJ databases">
        <title>Pervasive Adenine N6-methylation of Active Genes in Fungi.</title>
        <authorList>
            <consortium name="DOE Joint Genome Institute"/>
            <person name="Mondo S.J."/>
            <person name="Dannebaum R.O."/>
            <person name="Kuo R.C."/>
            <person name="Labutti K."/>
            <person name="Haridas S."/>
            <person name="Kuo A."/>
            <person name="Salamov A."/>
            <person name="Ahrendt S.R."/>
            <person name="Lipzen A."/>
            <person name="Sullivan W."/>
            <person name="Andreopoulos W.B."/>
            <person name="Clum A."/>
            <person name="Lindquist E."/>
            <person name="Daum C."/>
            <person name="Ramamoorthy G.K."/>
            <person name="Gryganskyi A."/>
            <person name="Culley D."/>
            <person name="Magnuson J.K."/>
            <person name="James T.Y."/>
            <person name="O'Malley M.A."/>
            <person name="Stajich J.E."/>
            <person name="Spatafora J.W."/>
            <person name="Visel A."/>
            <person name="Grigoriev I.V."/>
        </authorList>
    </citation>
    <scope>NUCLEOTIDE SEQUENCE [LARGE SCALE GENOMIC DNA]</scope>
    <source>
        <strain evidence="8 9">CBS 931.73</strain>
    </source>
</reference>
<evidence type="ECO:0000256" key="3">
    <source>
        <dbReference type="SAM" id="MobiDB-lite"/>
    </source>
</evidence>
<dbReference type="InterPro" id="IPR023578">
    <property type="entry name" value="Ras_GEF_dom_sf"/>
</dbReference>
<dbReference type="InterPro" id="IPR036964">
    <property type="entry name" value="RASGEF_cat_dom_sf"/>
</dbReference>
<dbReference type="Pfam" id="PF00620">
    <property type="entry name" value="RhoGAP"/>
    <property type="match status" value="1"/>
</dbReference>
<dbReference type="GO" id="GO:0005096">
    <property type="term" value="F:GTPase activator activity"/>
    <property type="evidence" value="ECO:0007669"/>
    <property type="project" value="UniProtKB-KW"/>
</dbReference>
<dbReference type="InterPro" id="IPR011993">
    <property type="entry name" value="PH-like_dom_sf"/>
</dbReference>